<accession>A0A8J4H5S4</accession>
<keyword evidence="2" id="KW-1185">Reference proteome</keyword>
<organism evidence="1 2">
    <name type="scientific">Xylanibacillus composti</name>
    <dbReference type="NCBI Taxonomy" id="1572762"/>
    <lineage>
        <taxon>Bacteria</taxon>
        <taxon>Bacillati</taxon>
        <taxon>Bacillota</taxon>
        <taxon>Bacilli</taxon>
        <taxon>Bacillales</taxon>
        <taxon>Paenibacillaceae</taxon>
        <taxon>Xylanibacillus</taxon>
    </lineage>
</organism>
<dbReference type="SUPFAM" id="SSF51126">
    <property type="entry name" value="Pectin lyase-like"/>
    <property type="match status" value="1"/>
</dbReference>
<dbReference type="InterPro" id="IPR012334">
    <property type="entry name" value="Pectin_lyas_fold"/>
</dbReference>
<evidence type="ECO:0000313" key="2">
    <source>
        <dbReference type="Proteomes" id="UP000677918"/>
    </source>
</evidence>
<sequence length="575" mass="63811">MHVVSDLSVLNVKDFGAIGDGRSHPVSQRFQSLGDARQVYPHAQAMTDEIDWCAIQGALNEALSLGGRDVKVPPGVYRTNRTIDIVSGVTFSMSQAAVISPTGDVHVVRLRKNSKLEGGKIDTSRVRDFSKAAVWLNGEDKFKTAGHLTTVSSLELTHAPMSRTGYGIYMHASGNDSSISWVHFNNVNIAYYYYGIYVHVEHTGTQQYINGNKFVQIGLAHNICGIRIDSHMFPAEASGNLFAAVECQPTNHEEYKGAKGYNPDENLFFYVSGASNYISGYFWDGHLTANKQKAVLSANSSHSHIATNLDYTVVADLGHENRIIPNFKTKNDHVHAVIPPTVHGYDMLVGNQDDYLAYAHKRFVVRQTSGPAPSVGDLSRLFDLRGDYFVRWNDGRETQNQPVSIEIQFPAPLTYAANFGMAFGHWKESPRSLRIRVYAEGEWKTVCDHRDLPPLKYFVQNYLPNFVERVEFSLAGTNDSKRNYLKIVRVFGQSTVDSGAAYLQTGGGKLYGDVDLTHYSLLLGQVAALPSASAAHRRKMVLVPGDGVNTGDTLYICLLSQDGRYRWNRVTTAQQ</sequence>
<gene>
    <name evidence="1" type="ORF">XYCOK13_41780</name>
</gene>
<dbReference type="EMBL" id="BOVK01000082">
    <property type="protein sequence ID" value="GIQ71354.1"/>
    <property type="molecule type" value="Genomic_DNA"/>
</dbReference>
<protein>
    <recommendedName>
        <fullName evidence="3">Pectate lyase superfamily protein domain-containing protein</fullName>
    </recommendedName>
</protein>
<evidence type="ECO:0000313" key="1">
    <source>
        <dbReference type="EMBL" id="GIQ71354.1"/>
    </source>
</evidence>
<dbReference type="Proteomes" id="UP000677918">
    <property type="component" value="Unassembled WGS sequence"/>
</dbReference>
<reference evidence="1" key="1">
    <citation type="submission" date="2021-04" db="EMBL/GenBank/DDBJ databases">
        <title>Draft genome sequence of Xylanibacillus composti strain K13.</title>
        <authorList>
            <person name="Uke A."/>
            <person name="Chhe C."/>
            <person name="Baramee S."/>
            <person name="Kosugi A."/>
        </authorList>
    </citation>
    <scope>NUCLEOTIDE SEQUENCE</scope>
    <source>
        <strain evidence="1">K13</strain>
    </source>
</reference>
<comment type="caution">
    <text evidence="1">The sequence shown here is derived from an EMBL/GenBank/DDBJ whole genome shotgun (WGS) entry which is preliminary data.</text>
</comment>
<name>A0A8J4H5S4_9BACL</name>
<evidence type="ECO:0008006" key="3">
    <source>
        <dbReference type="Google" id="ProtNLM"/>
    </source>
</evidence>
<dbReference type="AlphaFoldDB" id="A0A8J4H5S4"/>
<dbReference type="InterPro" id="IPR011050">
    <property type="entry name" value="Pectin_lyase_fold/virulence"/>
</dbReference>
<proteinExistence type="predicted"/>
<dbReference type="Gene3D" id="2.160.20.10">
    <property type="entry name" value="Single-stranded right-handed beta-helix, Pectin lyase-like"/>
    <property type="match status" value="1"/>
</dbReference>